<gene>
    <name evidence="2" type="ORF">ACPOL_5646</name>
</gene>
<accession>A0A2Z5G863</accession>
<keyword evidence="1" id="KW-0472">Membrane</keyword>
<dbReference type="OrthoDB" id="119788at2"/>
<dbReference type="EMBL" id="CP030840">
    <property type="protein sequence ID" value="AXC14894.1"/>
    <property type="molecule type" value="Genomic_DNA"/>
</dbReference>
<keyword evidence="3" id="KW-1185">Reference proteome</keyword>
<protein>
    <submittedName>
        <fullName evidence="2">Uncharacterized protein</fullName>
    </submittedName>
</protein>
<dbReference type="Proteomes" id="UP000253606">
    <property type="component" value="Chromosome"/>
</dbReference>
<keyword evidence="1" id="KW-1133">Transmembrane helix</keyword>
<reference evidence="2 3" key="1">
    <citation type="journal article" date="2018" name="Front. Microbiol.">
        <title>Hydrolytic Capabilities as a Key to Environmental Success: Chitinolytic and Cellulolytic Acidobacteria From Acidic Sub-arctic Soils and Boreal Peatlands.</title>
        <authorList>
            <person name="Belova S.E."/>
            <person name="Ravin N.V."/>
            <person name="Pankratov T.A."/>
            <person name="Rakitin A.L."/>
            <person name="Ivanova A.A."/>
            <person name="Beletsky A.V."/>
            <person name="Mardanov A.V."/>
            <person name="Sinninghe Damste J.S."/>
            <person name="Dedysh S.N."/>
        </authorList>
    </citation>
    <scope>NUCLEOTIDE SEQUENCE [LARGE SCALE GENOMIC DNA]</scope>
    <source>
        <strain evidence="2 3">SBC82</strain>
    </source>
</reference>
<evidence type="ECO:0000313" key="2">
    <source>
        <dbReference type="EMBL" id="AXC14894.1"/>
    </source>
</evidence>
<evidence type="ECO:0000256" key="1">
    <source>
        <dbReference type="SAM" id="Phobius"/>
    </source>
</evidence>
<organism evidence="2 3">
    <name type="scientific">Acidisarcina polymorpha</name>
    <dbReference type="NCBI Taxonomy" id="2211140"/>
    <lineage>
        <taxon>Bacteria</taxon>
        <taxon>Pseudomonadati</taxon>
        <taxon>Acidobacteriota</taxon>
        <taxon>Terriglobia</taxon>
        <taxon>Terriglobales</taxon>
        <taxon>Acidobacteriaceae</taxon>
        <taxon>Acidisarcina</taxon>
    </lineage>
</organism>
<keyword evidence="1" id="KW-0812">Transmembrane</keyword>
<dbReference type="RefSeq" id="WP_114209572.1">
    <property type="nucleotide sequence ID" value="NZ_CP030840.1"/>
</dbReference>
<name>A0A2Z5G863_9BACT</name>
<evidence type="ECO:0000313" key="3">
    <source>
        <dbReference type="Proteomes" id="UP000253606"/>
    </source>
</evidence>
<feature type="transmembrane region" description="Helical" evidence="1">
    <location>
        <begin position="39"/>
        <end position="57"/>
    </location>
</feature>
<proteinExistence type="predicted"/>
<sequence>MAQAFAEKPVEDSVAKVNNEVAVGEDLEFQRKWWKFERGVWIVFYLILLLDVLGFFGRGWVAKKEIIATDGSIDVKFERIERTSTPSILTVKFGSSAIQHGEVELYTSGSVVKELGAQRVVPSPKTTTLGQDGLTYTFPATTPPASVEFALEPTGPGIRHFVVQVPGFAPVKADIAVVP</sequence>
<dbReference type="AlphaFoldDB" id="A0A2Z5G863"/>
<dbReference type="KEGG" id="abas:ACPOL_5646"/>